<organism evidence="2 3">
    <name type="scientific">Oryza sativa subsp. japonica</name>
    <name type="common">Rice</name>
    <dbReference type="NCBI Taxonomy" id="39947"/>
    <lineage>
        <taxon>Eukaryota</taxon>
        <taxon>Viridiplantae</taxon>
        <taxon>Streptophyta</taxon>
        <taxon>Embryophyta</taxon>
        <taxon>Tracheophyta</taxon>
        <taxon>Spermatophyta</taxon>
        <taxon>Magnoliopsida</taxon>
        <taxon>Liliopsida</taxon>
        <taxon>Poales</taxon>
        <taxon>Poaceae</taxon>
        <taxon>BOP clade</taxon>
        <taxon>Oryzoideae</taxon>
        <taxon>Oryzeae</taxon>
        <taxon>Oryzinae</taxon>
        <taxon>Oryza</taxon>
        <taxon>Oryza sativa</taxon>
    </lineage>
</organism>
<dbReference type="AlphaFoldDB" id="Q67VA8"/>
<proteinExistence type="predicted"/>
<reference evidence="3" key="3">
    <citation type="journal article" date="2005" name="Nature">
        <title>The map-based sequence of the rice genome.</title>
        <authorList>
            <consortium name="International rice genome sequencing project (IRGSP)"/>
            <person name="Matsumoto T."/>
            <person name="Wu J."/>
            <person name="Kanamori H."/>
            <person name="Katayose Y."/>
            <person name="Fujisawa M."/>
            <person name="Namiki N."/>
            <person name="Mizuno H."/>
            <person name="Yamamoto K."/>
            <person name="Antonio B.A."/>
            <person name="Baba T."/>
            <person name="Sakata K."/>
            <person name="Nagamura Y."/>
            <person name="Aoki H."/>
            <person name="Arikawa K."/>
            <person name="Arita K."/>
            <person name="Bito T."/>
            <person name="Chiden Y."/>
            <person name="Fujitsuka N."/>
            <person name="Fukunaka R."/>
            <person name="Hamada M."/>
            <person name="Harada C."/>
            <person name="Hayashi A."/>
            <person name="Hijishita S."/>
            <person name="Honda M."/>
            <person name="Hosokawa S."/>
            <person name="Ichikawa Y."/>
            <person name="Idonuma A."/>
            <person name="Iijima M."/>
            <person name="Ikeda M."/>
            <person name="Ikeno M."/>
            <person name="Ito K."/>
            <person name="Ito S."/>
            <person name="Ito T."/>
            <person name="Ito Y."/>
            <person name="Ito Y."/>
            <person name="Iwabuchi A."/>
            <person name="Kamiya K."/>
            <person name="Karasawa W."/>
            <person name="Kurita K."/>
            <person name="Katagiri S."/>
            <person name="Kikuta A."/>
            <person name="Kobayashi H."/>
            <person name="Kobayashi N."/>
            <person name="Machita K."/>
            <person name="Maehara T."/>
            <person name="Masukawa M."/>
            <person name="Mizubayashi T."/>
            <person name="Mukai Y."/>
            <person name="Nagasaki H."/>
            <person name="Nagata Y."/>
            <person name="Naito S."/>
            <person name="Nakashima M."/>
            <person name="Nakama Y."/>
            <person name="Nakamichi Y."/>
            <person name="Nakamura M."/>
            <person name="Meguro A."/>
            <person name="Negishi M."/>
            <person name="Ohta I."/>
            <person name="Ohta T."/>
            <person name="Okamoto M."/>
            <person name="Ono N."/>
            <person name="Saji S."/>
            <person name="Sakaguchi M."/>
            <person name="Sakai K."/>
            <person name="Shibata M."/>
            <person name="Shimokawa T."/>
            <person name="Song J."/>
            <person name="Takazaki Y."/>
            <person name="Terasawa K."/>
            <person name="Tsugane M."/>
            <person name="Tsuji K."/>
            <person name="Ueda S."/>
            <person name="Waki K."/>
            <person name="Yamagata H."/>
            <person name="Yamamoto M."/>
            <person name="Yamamoto S."/>
            <person name="Yamane H."/>
            <person name="Yoshiki S."/>
            <person name="Yoshihara R."/>
            <person name="Yukawa K."/>
            <person name="Zhong H."/>
            <person name="Yano M."/>
            <person name="Yuan Q."/>
            <person name="Ouyang S."/>
            <person name="Liu J."/>
            <person name="Jones K.M."/>
            <person name="Gansberger K."/>
            <person name="Moffat K."/>
            <person name="Hill J."/>
            <person name="Bera J."/>
            <person name="Fadrosh D."/>
            <person name="Jin S."/>
            <person name="Johri S."/>
            <person name="Kim M."/>
            <person name="Overton L."/>
            <person name="Reardon M."/>
            <person name="Tsitrin T."/>
            <person name="Vuong H."/>
            <person name="Weaver B."/>
            <person name="Ciecko A."/>
            <person name="Tallon L."/>
            <person name="Jackson J."/>
            <person name="Pai G."/>
            <person name="Aken S.V."/>
            <person name="Utterback T."/>
            <person name="Reidmuller S."/>
            <person name="Feldblyum T."/>
            <person name="Hsiao J."/>
            <person name="Zismann V."/>
            <person name="Iobst S."/>
            <person name="de Vazeille A.R."/>
            <person name="Buell C.R."/>
            <person name="Ying K."/>
            <person name="Li Y."/>
            <person name="Lu T."/>
            <person name="Huang Y."/>
            <person name="Zhao Q."/>
            <person name="Feng Q."/>
            <person name="Zhang L."/>
            <person name="Zhu J."/>
            <person name="Weng Q."/>
            <person name="Mu J."/>
            <person name="Lu Y."/>
            <person name="Fan D."/>
            <person name="Liu Y."/>
            <person name="Guan J."/>
            <person name="Zhang Y."/>
            <person name="Yu S."/>
            <person name="Liu X."/>
            <person name="Zhang Y."/>
            <person name="Hong G."/>
            <person name="Han B."/>
            <person name="Choisne N."/>
            <person name="Demange N."/>
            <person name="Orjeda G."/>
            <person name="Samain S."/>
            <person name="Cattolico L."/>
            <person name="Pelletier E."/>
            <person name="Couloux A."/>
            <person name="Segurens B."/>
            <person name="Wincker P."/>
            <person name="D'Hont A."/>
            <person name="Scarpelli C."/>
            <person name="Weissenbach J."/>
            <person name="Salanoubat M."/>
            <person name="Quetier F."/>
            <person name="Yu Y."/>
            <person name="Kim H.R."/>
            <person name="Rambo T."/>
            <person name="Currie J."/>
            <person name="Collura K."/>
            <person name="Luo M."/>
            <person name="Yang T."/>
            <person name="Ammiraju J.S.S."/>
            <person name="Engler F."/>
            <person name="Soderlund C."/>
            <person name="Wing R.A."/>
            <person name="Palmer L.E."/>
            <person name="de la Bastide M."/>
            <person name="Spiegel L."/>
            <person name="Nascimento L."/>
            <person name="Zutavern T."/>
            <person name="O'Shaughnessy A."/>
            <person name="Dike S."/>
            <person name="Dedhia N."/>
            <person name="Preston R."/>
            <person name="Balija V."/>
            <person name="McCombie W.R."/>
            <person name="Chow T."/>
            <person name="Chen H."/>
            <person name="Chung M."/>
            <person name="Chen C."/>
            <person name="Shaw J."/>
            <person name="Wu H."/>
            <person name="Hsiao K."/>
            <person name="Chao Y."/>
            <person name="Chu M."/>
            <person name="Cheng C."/>
            <person name="Hour A."/>
            <person name="Lee P."/>
            <person name="Lin S."/>
            <person name="Lin Y."/>
            <person name="Liou J."/>
            <person name="Liu S."/>
            <person name="Hsing Y."/>
            <person name="Raghuvanshi S."/>
            <person name="Mohanty A."/>
            <person name="Bharti A.K."/>
            <person name="Gaur A."/>
            <person name="Gupta V."/>
            <person name="Kumar D."/>
            <person name="Ravi V."/>
            <person name="Vij S."/>
            <person name="Kapur A."/>
            <person name="Khurana P."/>
            <person name="Khurana P."/>
            <person name="Khurana J.P."/>
            <person name="Tyagi A.K."/>
            <person name="Gaikwad K."/>
            <person name="Singh A."/>
            <person name="Dalal V."/>
            <person name="Srivastava S."/>
            <person name="Dixit A."/>
            <person name="Pal A.K."/>
            <person name="Ghazi I.A."/>
            <person name="Yadav M."/>
            <person name="Pandit A."/>
            <person name="Bhargava A."/>
            <person name="Sureshbabu K."/>
            <person name="Batra K."/>
            <person name="Sharma T.R."/>
            <person name="Mohapatra T."/>
            <person name="Singh N.K."/>
            <person name="Messing J."/>
            <person name="Nelson A.B."/>
            <person name="Fuks G."/>
            <person name="Kavchok S."/>
            <person name="Keizer G."/>
            <person name="Linton E."/>
            <person name="Llaca V."/>
            <person name="Song R."/>
            <person name="Tanyolac B."/>
            <person name="Young S."/>
            <person name="Ho-Il K."/>
            <person name="Hahn J.H."/>
            <person name="Sangsakoo G."/>
            <person name="Vanavichit A."/>
            <person name="de Mattos Luiz.A.T."/>
            <person name="Zimmer P.D."/>
            <person name="Malone G."/>
            <person name="Dellagostin O."/>
            <person name="de Oliveira A.C."/>
            <person name="Bevan M."/>
            <person name="Bancroft I."/>
            <person name="Minx P."/>
            <person name="Cordum H."/>
            <person name="Wilson R."/>
            <person name="Cheng Z."/>
            <person name="Jin W."/>
            <person name="Jiang J."/>
            <person name="Leong S.A."/>
            <person name="Iwama H."/>
            <person name="Gojobori T."/>
            <person name="Itoh T."/>
            <person name="Niimura Y."/>
            <person name="Fujii Y."/>
            <person name="Habara T."/>
            <person name="Sakai H."/>
            <person name="Sato Y."/>
            <person name="Wilson G."/>
            <person name="Kumar K."/>
            <person name="McCouch S."/>
            <person name="Juretic N."/>
            <person name="Hoen D."/>
            <person name="Wright S."/>
            <person name="Bruskiewich R."/>
            <person name="Bureau T."/>
            <person name="Miyao A."/>
            <person name="Hirochika H."/>
            <person name="Nishikawa T."/>
            <person name="Kadowaki K."/>
            <person name="Sugiura M."/>
            <person name="Burr B."/>
            <person name="Sasaki T."/>
        </authorList>
    </citation>
    <scope>NUCLEOTIDE SEQUENCE [LARGE SCALE GENOMIC DNA]</scope>
    <source>
        <strain evidence="3">cv. Nipponbare</strain>
    </source>
</reference>
<dbReference type="EMBL" id="AP004995">
    <property type="protein sequence ID" value="BAD37911.1"/>
    <property type="molecule type" value="Genomic_DNA"/>
</dbReference>
<dbReference type="PROSITE" id="PS51257">
    <property type="entry name" value="PROKAR_LIPOPROTEIN"/>
    <property type="match status" value="1"/>
</dbReference>
<sequence>MDSKANVQGIRPTNPAWISLSAGHGVTASCHATWVHGSSALIRGGVGDFYCDKLASSY</sequence>
<protein>
    <submittedName>
        <fullName evidence="2">Uncharacterized protein</fullName>
    </submittedName>
</protein>
<dbReference type="Proteomes" id="UP000000763">
    <property type="component" value="Chromosome 6"/>
</dbReference>
<accession>Q67VA8</accession>
<reference evidence="3" key="4">
    <citation type="journal article" date="2008" name="Nucleic Acids Res.">
        <title>The rice annotation project database (RAP-DB): 2008 update.</title>
        <authorList>
            <consortium name="The rice annotation project (RAP)"/>
        </authorList>
    </citation>
    <scope>GENOME REANNOTATION</scope>
    <source>
        <strain evidence="3">cv. Nipponbare</strain>
    </source>
</reference>
<evidence type="ECO:0000313" key="2">
    <source>
        <dbReference type="EMBL" id="BAD37911.1"/>
    </source>
</evidence>
<evidence type="ECO:0000313" key="3">
    <source>
        <dbReference type="Proteomes" id="UP000000763"/>
    </source>
</evidence>
<reference evidence="2" key="2">
    <citation type="submission" date="2002-03" db="EMBL/GenBank/DDBJ databases">
        <title>Oryza sativa nipponbare(GA3) genomic DNA, chromosome 6, BAC clone:OSJNBa0068B06.</title>
        <authorList>
            <person name="Sasaki T."/>
            <person name="Matsumoto T."/>
            <person name="Yamamoto K."/>
        </authorList>
    </citation>
    <scope>NUCLEOTIDE SEQUENCE</scope>
</reference>
<reference evidence="1" key="1">
    <citation type="submission" date="2002-03" db="EMBL/GenBank/DDBJ databases">
        <title>Oryza sativa nipponbare(GA3) genomic DNA, chromosome 6, BAC clone:OSJNBa0052G07.</title>
        <authorList>
            <person name="Sasaki T."/>
            <person name="Matsumoto T."/>
            <person name="Yamamoto K."/>
        </authorList>
    </citation>
    <scope>NUCLEOTIDE SEQUENCE</scope>
</reference>
<name>Q67VA8_ORYSJ</name>
<gene>
    <name evidence="1" type="ORF">OSJNBa0052G07.22</name>
    <name evidence="2" type="ORF">OSJNBa0068B06.31</name>
</gene>
<evidence type="ECO:0000313" key="1">
    <source>
        <dbReference type="EMBL" id="BAD37874.1"/>
    </source>
</evidence>
<dbReference type="EMBL" id="AP004994">
    <property type="protein sequence ID" value="BAD37874.1"/>
    <property type="molecule type" value="Genomic_DNA"/>
</dbReference>